<dbReference type="FunFam" id="1.10.238.20:FF:000001">
    <property type="entry name" value="General odorant-binding protein lush"/>
    <property type="match status" value="1"/>
</dbReference>
<evidence type="ECO:0000313" key="7">
    <source>
        <dbReference type="Proteomes" id="UP001153636"/>
    </source>
</evidence>
<dbReference type="InterPro" id="IPR036728">
    <property type="entry name" value="PBP_GOBP_sf"/>
</dbReference>
<evidence type="ECO:0000256" key="3">
    <source>
        <dbReference type="ARBA" id="ARBA00022525"/>
    </source>
</evidence>
<gene>
    <name evidence="6" type="ORF">PSYICH_LOCUS9405</name>
</gene>
<comment type="similarity">
    <text evidence="2">Belongs to the PBP/GOBP family.</text>
</comment>
<reference evidence="6" key="1">
    <citation type="submission" date="2022-01" db="EMBL/GenBank/DDBJ databases">
        <authorList>
            <person name="King R."/>
        </authorList>
    </citation>
    <scope>NUCLEOTIDE SEQUENCE</scope>
</reference>
<keyword evidence="7" id="KW-1185">Reference proteome</keyword>
<name>A0A9P0GB17_9CUCU</name>
<protein>
    <submittedName>
        <fullName evidence="6">Uncharacterized protein</fullName>
    </submittedName>
</protein>
<accession>A0A9P0GB17</accession>
<comment type="subcellular location">
    <subcellularLocation>
        <location evidence="1">Secreted</location>
    </subcellularLocation>
</comment>
<dbReference type="InterPro" id="IPR006170">
    <property type="entry name" value="PBP/GOBP"/>
</dbReference>
<dbReference type="Proteomes" id="UP001153636">
    <property type="component" value="Chromosome 3"/>
</dbReference>
<evidence type="ECO:0000256" key="1">
    <source>
        <dbReference type="ARBA" id="ARBA00004613"/>
    </source>
</evidence>
<dbReference type="Pfam" id="PF01395">
    <property type="entry name" value="PBP_GOBP"/>
    <property type="match status" value="1"/>
</dbReference>
<comment type="function">
    <text evidence="5">May be a carrier protein for lipids.</text>
</comment>
<feature type="non-terminal residue" evidence="6">
    <location>
        <position position="1"/>
    </location>
</feature>
<evidence type="ECO:0000256" key="5">
    <source>
        <dbReference type="ARBA" id="ARBA00056866"/>
    </source>
</evidence>
<keyword evidence="4" id="KW-0325">Glycoprotein</keyword>
<evidence type="ECO:0000313" key="6">
    <source>
        <dbReference type="EMBL" id="CAH1108949.1"/>
    </source>
</evidence>
<dbReference type="CDD" id="cd23992">
    <property type="entry name" value="PBP_GOBP"/>
    <property type="match status" value="1"/>
</dbReference>
<dbReference type="SMART" id="SM00708">
    <property type="entry name" value="PhBP"/>
    <property type="match status" value="1"/>
</dbReference>
<organism evidence="6 7">
    <name type="scientific">Psylliodes chrysocephalus</name>
    <dbReference type="NCBI Taxonomy" id="3402493"/>
    <lineage>
        <taxon>Eukaryota</taxon>
        <taxon>Metazoa</taxon>
        <taxon>Ecdysozoa</taxon>
        <taxon>Arthropoda</taxon>
        <taxon>Hexapoda</taxon>
        <taxon>Insecta</taxon>
        <taxon>Pterygota</taxon>
        <taxon>Neoptera</taxon>
        <taxon>Endopterygota</taxon>
        <taxon>Coleoptera</taxon>
        <taxon>Polyphaga</taxon>
        <taxon>Cucujiformia</taxon>
        <taxon>Chrysomeloidea</taxon>
        <taxon>Chrysomelidae</taxon>
        <taxon>Galerucinae</taxon>
        <taxon>Alticini</taxon>
        <taxon>Psylliodes</taxon>
    </lineage>
</organism>
<proteinExistence type="inferred from homology"/>
<evidence type="ECO:0000256" key="4">
    <source>
        <dbReference type="ARBA" id="ARBA00023180"/>
    </source>
</evidence>
<dbReference type="AlphaFoldDB" id="A0A9P0GB17"/>
<keyword evidence="3" id="KW-0964">Secreted</keyword>
<evidence type="ECO:0000256" key="2">
    <source>
        <dbReference type="ARBA" id="ARBA00008098"/>
    </source>
</evidence>
<dbReference type="EMBL" id="OV651815">
    <property type="protein sequence ID" value="CAH1108949.1"/>
    <property type="molecule type" value="Genomic_DNA"/>
</dbReference>
<dbReference type="Gene3D" id="1.10.238.20">
    <property type="entry name" value="Pheromone/general odorant binding protein domain"/>
    <property type="match status" value="1"/>
</dbReference>
<dbReference type="PANTHER" id="PTHR21364">
    <property type="entry name" value="GENERAL ODORANT-BINDING PROTEIN 19A"/>
    <property type="match status" value="1"/>
</dbReference>
<sequence length="154" mass="16972">PLQSKLRPIQPNHLIIKYTSYKMFKSFVIGILLICGVKSLTEEQIQLMNSLHSECVGQTGVAEDVIAKAKEGTFADDNALKCYMKCVLDEVGIIGDDGKIDIEGALAIVPEELKDIATPVMTKCGTQDGSDLCDSIFNTLKCYYESDKRAFFLP</sequence>
<dbReference type="GO" id="GO:0005576">
    <property type="term" value="C:extracellular region"/>
    <property type="evidence" value="ECO:0007669"/>
    <property type="project" value="UniProtKB-SubCell"/>
</dbReference>
<dbReference type="OrthoDB" id="6815539at2759"/>
<dbReference type="GO" id="GO:0007608">
    <property type="term" value="P:sensory perception of smell"/>
    <property type="evidence" value="ECO:0007669"/>
    <property type="project" value="UniProtKB-ARBA"/>
</dbReference>
<dbReference type="PANTHER" id="PTHR21364:SF2">
    <property type="entry name" value="GENERAL ODORANT-BINDING PROTEIN 19A"/>
    <property type="match status" value="1"/>
</dbReference>
<dbReference type="GO" id="GO:0005549">
    <property type="term" value="F:odorant binding"/>
    <property type="evidence" value="ECO:0007669"/>
    <property type="project" value="InterPro"/>
</dbReference>
<dbReference type="SUPFAM" id="SSF47565">
    <property type="entry name" value="Insect pheromone/odorant-binding proteins"/>
    <property type="match status" value="1"/>
</dbReference>